<dbReference type="VEuPathDB" id="FungiDB:ASPBRDRAFT_32874"/>
<dbReference type="Proteomes" id="UP000184499">
    <property type="component" value="Unassembled WGS sequence"/>
</dbReference>
<dbReference type="GeneID" id="93575548"/>
<gene>
    <name evidence="1" type="ORF">ASPBRDRAFT_32874</name>
</gene>
<keyword evidence="2" id="KW-1185">Reference proteome</keyword>
<evidence type="ECO:0000313" key="2">
    <source>
        <dbReference type="Proteomes" id="UP000184499"/>
    </source>
</evidence>
<dbReference type="RefSeq" id="XP_067476400.1">
    <property type="nucleotide sequence ID" value="XM_067623060.1"/>
</dbReference>
<dbReference type="EMBL" id="KV878689">
    <property type="protein sequence ID" value="OJJ69151.1"/>
    <property type="molecule type" value="Genomic_DNA"/>
</dbReference>
<name>A0A1L9UC24_ASPBC</name>
<reference evidence="2" key="1">
    <citation type="journal article" date="2017" name="Genome Biol.">
        <title>Comparative genomics reveals high biological diversity and specific adaptations in the industrially and medically important fungal genus Aspergillus.</title>
        <authorList>
            <person name="de Vries R.P."/>
            <person name="Riley R."/>
            <person name="Wiebenga A."/>
            <person name="Aguilar-Osorio G."/>
            <person name="Amillis S."/>
            <person name="Uchima C.A."/>
            <person name="Anderluh G."/>
            <person name="Asadollahi M."/>
            <person name="Askin M."/>
            <person name="Barry K."/>
            <person name="Battaglia E."/>
            <person name="Bayram O."/>
            <person name="Benocci T."/>
            <person name="Braus-Stromeyer S.A."/>
            <person name="Caldana C."/>
            <person name="Canovas D."/>
            <person name="Cerqueira G.C."/>
            <person name="Chen F."/>
            <person name="Chen W."/>
            <person name="Choi C."/>
            <person name="Clum A."/>
            <person name="Dos Santos R.A."/>
            <person name="Damasio A.R."/>
            <person name="Diallinas G."/>
            <person name="Emri T."/>
            <person name="Fekete E."/>
            <person name="Flipphi M."/>
            <person name="Freyberg S."/>
            <person name="Gallo A."/>
            <person name="Gournas C."/>
            <person name="Habgood R."/>
            <person name="Hainaut M."/>
            <person name="Harispe M.L."/>
            <person name="Henrissat B."/>
            <person name="Hilden K.S."/>
            <person name="Hope R."/>
            <person name="Hossain A."/>
            <person name="Karabika E."/>
            <person name="Karaffa L."/>
            <person name="Karanyi Z."/>
            <person name="Krasevec N."/>
            <person name="Kuo A."/>
            <person name="Kusch H."/>
            <person name="LaButti K."/>
            <person name="Lagendijk E.L."/>
            <person name="Lapidus A."/>
            <person name="Levasseur A."/>
            <person name="Lindquist E."/>
            <person name="Lipzen A."/>
            <person name="Logrieco A.F."/>
            <person name="MacCabe A."/>
            <person name="Maekelae M.R."/>
            <person name="Malavazi I."/>
            <person name="Melin P."/>
            <person name="Meyer V."/>
            <person name="Mielnichuk N."/>
            <person name="Miskei M."/>
            <person name="Molnar A.P."/>
            <person name="Mule G."/>
            <person name="Ngan C.Y."/>
            <person name="Orejas M."/>
            <person name="Orosz E."/>
            <person name="Ouedraogo J.P."/>
            <person name="Overkamp K.M."/>
            <person name="Park H.-S."/>
            <person name="Perrone G."/>
            <person name="Piumi F."/>
            <person name="Punt P.J."/>
            <person name="Ram A.F."/>
            <person name="Ramon A."/>
            <person name="Rauscher S."/>
            <person name="Record E."/>
            <person name="Riano-Pachon D.M."/>
            <person name="Robert V."/>
            <person name="Roehrig J."/>
            <person name="Ruller R."/>
            <person name="Salamov A."/>
            <person name="Salih N.S."/>
            <person name="Samson R.A."/>
            <person name="Sandor E."/>
            <person name="Sanguinetti M."/>
            <person name="Schuetze T."/>
            <person name="Sepcic K."/>
            <person name="Shelest E."/>
            <person name="Sherlock G."/>
            <person name="Sophianopoulou V."/>
            <person name="Squina F.M."/>
            <person name="Sun H."/>
            <person name="Susca A."/>
            <person name="Todd R.B."/>
            <person name="Tsang A."/>
            <person name="Unkles S.E."/>
            <person name="van de Wiele N."/>
            <person name="van Rossen-Uffink D."/>
            <person name="Oliveira J.V."/>
            <person name="Vesth T.C."/>
            <person name="Visser J."/>
            <person name="Yu J.-H."/>
            <person name="Zhou M."/>
            <person name="Andersen M.R."/>
            <person name="Archer D.B."/>
            <person name="Baker S.E."/>
            <person name="Benoit I."/>
            <person name="Brakhage A.A."/>
            <person name="Braus G.H."/>
            <person name="Fischer R."/>
            <person name="Frisvad J.C."/>
            <person name="Goldman G.H."/>
            <person name="Houbraken J."/>
            <person name="Oakley B."/>
            <person name="Pocsi I."/>
            <person name="Scazzocchio C."/>
            <person name="Seiboth B."/>
            <person name="vanKuyk P.A."/>
            <person name="Wortman J."/>
            <person name="Dyer P.S."/>
            <person name="Grigoriev I.V."/>
        </authorList>
    </citation>
    <scope>NUCLEOTIDE SEQUENCE [LARGE SCALE GENOMIC DNA]</scope>
    <source>
        <strain evidence="2">CBS 101740 / IMI 381727 / IBT 21946</strain>
    </source>
</reference>
<evidence type="ECO:0000313" key="1">
    <source>
        <dbReference type="EMBL" id="OJJ69151.1"/>
    </source>
</evidence>
<accession>A0A1L9UC24</accession>
<protein>
    <submittedName>
        <fullName evidence="1">Uncharacterized protein</fullName>
    </submittedName>
</protein>
<proteinExistence type="predicted"/>
<organism evidence="1 2">
    <name type="scientific">Aspergillus brasiliensis (strain CBS 101740 / IMI 381727 / IBT 21946)</name>
    <dbReference type="NCBI Taxonomy" id="767769"/>
    <lineage>
        <taxon>Eukaryota</taxon>
        <taxon>Fungi</taxon>
        <taxon>Dikarya</taxon>
        <taxon>Ascomycota</taxon>
        <taxon>Pezizomycotina</taxon>
        <taxon>Eurotiomycetes</taxon>
        <taxon>Eurotiomycetidae</taxon>
        <taxon>Eurotiales</taxon>
        <taxon>Aspergillaceae</taxon>
        <taxon>Aspergillus</taxon>
        <taxon>Aspergillus subgen. Circumdati</taxon>
    </lineage>
</organism>
<sequence length="103" mass="12080">MASWLAKDQDFLLDIRRTSAKLRRSWSSQVTPSHFAIEITTELFRGTLQGRTRDDEEKEEMETLKSQERWPWLIDIHDPSAVTQKPPFQVGAHRQWAFPIKTA</sequence>
<dbReference type="AlphaFoldDB" id="A0A1L9UC24"/>